<organism evidence="2 3">
    <name type="scientific">Eiseniibacteriota bacterium</name>
    <dbReference type="NCBI Taxonomy" id="2212470"/>
    <lineage>
        <taxon>Bacteria</taxon>
        <taxon>Candidatus Eiseniibacteriota</taxon>
    </lineage>
</organism>
<keyword evidence="1" id="KW-0732">Signal</keyword>
<accession>A0A956NEF8</accession>
<reference evidence="2" key="2">
    <citation type="journal article" date="2021" name="Microbiome">
        <title>Successional dynamics and alternative stable states in a saline activated sludge microbial community over 9 years.</title>
        <authorList>
            <person name="Wang Y."/>
            <person name="Ye J."/>
            <person name="Ju F."/>
            <person name="Liu L."/>
            <person name="Boyd J.A."/>
            <person name="Deng Y."/>
            <person name="Parks D.H."/>
            <person name="Jiang X."/>
            <person name="Yin X."/>
            <person name="Woodcroft B.J."/>
            <person name="Tyson G.W."/>
            <person name="Hugenholtz P."/>
            <person name="Polz M.F."/>
            <person name="Zhang T."/>
        </authorList>
    </citation>
    <scope>NUCLEOTIDE SEQUENCE</scope>
    <source>
        <strain evidence="2">HKST-UBA02</strain>
    </source>
</reference>
<dbReference type="Proteomes" id="UP000739538">
    <property type="component" value="Unassembled WGS sequence"/>
</dbReference>
<proteinExistence type="predicted"/>
<evidence type="ECO:0008006" key="4">
    <source>
        <dbReference type="Google" id="ProtNLM"/>
    </source>
</evidence>
<evidence type="ECO:0000256" key="1">
    <source>
        <dbReference type="SAM" id="SignalP"/>
    </source>
</evidence>
<reference evidence="2" key="1">
    <citation type="submission" date="2020-04" db="EMBL/GenBank/DDBJ databases">
        <authorList>
            <person name="Zhang T."/>
        </authorList>
    </citation>
    <scope>NUCLEOTIDE SEQUENCE</scope>
    <source>
        <strain evidence="2">HKST-UBA02</strain>
    </source>
</reference>
<dbReference type="EMBL" id="JAGQHS010000076">
    <property type="protein sequence ID" value="MCA9756991.1"/>
    <property type="molecule type" value="Genomic_DNA"/>
</dbReference>
<sequence>MKKTLLLACAALAVAAFADQASAQSTGSVRVIGAVSPVGAIRWWDWTPTNTETGTNTAPTQNAPLDFTIDLSELAAGLNFDTYAGGNVTAILRSNESYRLFGEVTSSTGFGSSAAGDLELADVGFGILNLTNSGAATKVFGDPAGDASLTAGFGNDPNLAPKDVDEEPLWNPNYATLQDIASVTQVMAGPRISNRGGNNSPNNGLLVDFGFAVGPQYYTPVANFEAVVEFTMATP</sequence>
<gene>
    <name evidence="2" type="ORF">KDA27_14395</name>
</gene>
<feature type="signal peptide" evidence="1">
    <location>
        <begin position="1"/>
        <end position="23"/>
    </location>
</feature>
<evidence type="ECO:0000313" key="2">
    <source>
        <dbReference type="EMBL" id="MCA9756991.1"/>
    </source>
</evidence>
<evidence type="ECO:0000313" key="3">
    <source>
        <dbReference type="Proteomes" id="UP000739538"/>
    </source>
</evidence>
<dbReference type="AlphaFoldDB" id="A0A956NEF8"/>
<feature type="chain" id="PRO_5036848616" description="PEP-CTERM sorting domain-containing protein" evidence="1">
    <location>
        <begin position="24"/>
        <end position="235"/>
    </location>
</feature>
<comment type="caution">
    <text evidence="2">The sequence shown here is derived from an EMBL/GenBank/DDBJ whole genome shotgun (WGS) entry which is preliminary data.</text>
</comment>
<name>A0A956NEF8_UNCEI</name>
<protein>
    <recommendedName>
        <fullName evidence="4">PEP-CTERM sorting domain-containing protein</fullName>
    </recommendedName>
</protein>